<evidence type="ECO:0000313" key="1">
    <source>
        <dbReference type="EMBL" id="KAG1893085.1"/>
    </source>
</evidence>
<dbReference type="Proteomes" id="UP001195769">
    <property type="component" value="Unassembled WGS sequence"/>
</dbReference>
<evidence type="ECO:0000313" key="2">
    <source>
        <dbReference type="Proteomes" id="UP001195769"/>
    </source>
</evidence>
<gene>
    <name evidence="1" type="ORF">F5891DRAFT_1196806</name>
</gene>
<keyword evidence="2" id="KW-1185">Reference proteome</keyword>
<reference evidence="1" key="1">
    <citation type="journal article" date="2020" name="New Phytol.">
        <title>Comparative genomics reveals dynamic genome evolution in host specialist ectomycorrhizal fungi.</title>
        <authorList>
            <person name="Lofgren L.A."/>
            <person name="Nguyen N.H."/>
            <person name="Vilgalys R."/>
            <person name="Ruytinx J."/>
            <person name="Liao H.L."/>
            <person name="Branco S."/>
            <person name="Kuo A."/>
            <person name="LaButti K."/>
            <person name="Lipzen A."/>
            <person name="Andreopoulos W."/>
            <person name="Pangilinan J."/>
            <person name="Riley R."/>
            <person name="Hundley H."/>
            <person name="Na H."/>
            <person name="Barry K."/>
            <person name="Grigoriev I.V."/>
            <person name="Stajich J.E."/>
            <person name="Kennedy P.G."/>
        </authorList>
    </citation>
    <scope>NUCLEOTIDE SEQUENCE</scope>
    <source>
        <strain evidence="1">FC203</strain>
    </source>
</reference>
<sequence length="133" mass="15032">MEYPDEVDDLVQFRLDQFLGQSQDMFTRVRDDRRSEIDFIRFVLAGRIGPEADEEVDQCRITLNAQQGIPHVPPRPETTITRDIDSVIGVSRSLPYTTALSVWPDITMKLLTTSLPLSTPLLTLTHHAPINTG</sequence>
<dbReference type="GeneID" id="64662668"/>
<name>A0AAD4HD02_9AGAM</name>
<protein>
    <submittedName>
        <fullName evidence="1">Uncharacterized protein</fullName>
    </submittedName>
</protein>
<accession>A0AAD4HD02</accession>
<dbReference type="EMBL" id="JABBWK010000108">
    <property type="protein sequence ID" value="KAG1893085.1"/>
    <property type="molecule type" value="Genomic_DNA"/>
</dbReference>
<dbReference type="RefSeq" id="XP_041218661.1">
    <property type="nucleotide sequence ID" value="XM_041368370.1"/>
</dbReference>
<dbReference type="AlphaFoldDB" id="A0AAD4HD02"/>
<comment type="caution">
    <text evidence="1">The sequence shown here is derived from an EMBL/GenBank/DDBJ whole genome shotgun (WGS) entry which is preliminary data.</text>
</comment>
<proteinExistence type="predicted"/>
<organism evidence="1 2">
    <name type="scientific">Suillus fuscotomentosus</name>
    <dbReference type="NCBI Taxonomy" id="1912939"/>
    <lineage>
        <taxon>Eukaryota</taxon>
        <taxon>Fungi</taxon>
        <taxon>Dikarya</taxon>
        <taxon>Basidiomycota</taxon>
        <taxon>Agaricomycotina</taxon>
        <taxon>Agaricomycetes</taxon>
        <taxon>Agaricomycetidae</taxon>
        <taxon>Boletales</taxon>
        <taxon>Suillineae</taxon>
        <taxon>Suillaceae</taxon>
        <taxon>Suillus</taxon>
    </lineage>
</organism>